<gene>
    <name evidence="1" type="ORF">JF539_12900</name>
</gene>
<evidence type="ECO:0008006" key="3">
    <source>
        <dbReference type="Google" id="ProtNLM"/>
    </source>
</evidence>
<dbReference type="AlphaFoldDB" id="A0A939EDK6"/>
<dbReference type="Proteomes" id="UP000664096">
    <property type="component" value="Unassembled WGS sequence"/>
</dbReference>
<accession>A0A939EDK6</accession>
<comment type="caution">
    <text evidence="1">The sequence shown here is derived from an EMBL/GenBank/DDBJ whole genome shotgun (WGS) entry which is preliminary data.</text>
</comment>
<evidence type="ECO:0000313" key="1">
    <source>
        <dbReference type="EMBL" id="MBN9671237.1"/>
    </source>
</evidence>
<protein>
    <recommendedName>
        <fullName evidence="3">CENP-V/GFA domain-containing protein</fullName>
    </recommendedName>
</protein>
<dbReference type="EMBL" id="JAEKJZ010000002">
    <property type="protein sequence ID" value="MBN9671237.1"/>
    <property type="molecule type" value="Genomic_DNA"/>
</dbReference>
<sequence>MHVEGKTASYRRKDGGDIDFHFCATCASVTHYVGRIADRHGRYRTAVNMRLTDPDGIAGLPIRHFDGLDTFNELPRDGRTVRDMWF</sequence>
<name>A0A939EDK6_9HYPH</name>
<reference evidence="1" key="1">
    <citation type="submission" date="2020-12" db="EMBL/GenBank/DDBJ databases">
        <title>Oil enriched cultivation method for isolating marine PHA-producing bacteria.</title>
        <authorList>
            <person name="Zheng W."/>
            <person name="Yu S."/>
            <person name="Huang Y."/>
        </authorList>
    </citation>
    <scope>NUCLEOTIDE SEQUENCE</scope>
    <source>
        <strain evidence="1">SY-2-12</strain>
    </source>
</reference>
<organism evidence="1 2">
    <name type="scientific">Roseibium aggregatum</name>
    <dbReference type="NCBI Taxonomy" id="187304"/>
    <lineage>
        <taxon>Bacteria</taxon>
        <taxon>Pseudomonadati</taxon>
        <taxon>Pseudomonadota</taxon>
        <taxon>Alphaproteobacteria</taxon>
        <taxon>Hyphomicrobiales</taxon>
        <taxon>Stappiaceae</taxon>
        <taxon>Roseibium</taxon>
    </lineage>
</organism>
<proteinExistence type="predicted"/>
<evidence type="ECO:0000313" key="2">
    <source>
        <dbReference type="Proteomes" id="UP000664096"/>
    </source>
</evidence>